<protein>
    <submittedName>
        <fullName evidence="3">Transposase</fullName>
    </submittedName>
</protein>
<sequence>EVFYNRARSHSAIGYMSPVAFEAQVAKAA</sequence>
<evidence type="ECO:0000313" key="1">
    <source>
        <dbReference type="EMBL" id="TXD32566.1"/>
    </source>
</evidence>
<proteinExistence type="predicted"/>
<accession>A0A5C6XKV0</accession>
<evidence type="ECO:0000313" key="2">
    <source>
        <dbReference type="EMBL" id="TXD34129.1"/>
    </source>
</evidence>
<evidence type="ECO:0000313" key="5">
    <source>
        <dbReference type="Proteomes" id="UP000321046"/>
    </source>
</evidence>
<dbReference type="EMBL" id="VOSL01000057">
    <property type="protein sequence ID" value="TXD34129.1"/>
    <property type="molecule type" value="Genomic_DNA"/>
</dbReference>
<organism evidence="3 5">
    <name type="scientific">Lujinxingia vulgaris</name>
    <dbReference type="NCBI Taxonomy" id="2600176"/>
    <lineage>
        <taxon>Bacteria</taxon>
        <taxon>Deltaproteobacteria</taxon>
        <taxon>Bradymonadales</taxon>
        <taxon>Lujinxingiaceae</taxon>
        <taxon>Lujinxingia</taxon>
    </lineage>
</organism>
<name>A0A5C6XKV0_9DELT</name>
<dbReference type="Proteomes" id="UP000321046">
    <property type="component" value="Unassembled WGS sequence"/>
</dbReference>
<dbReference type="EMBL" id="VOSL01000039">
    <property type="protein sequence ID" value="TXD37936.1"/>
    <property type="molecule type" value="Genomic_DNA"/>
</dbReference>
<dbReference type="EMBL" id="VOSL01000014">
    <property type="protein sequence ID" value="TXD42720.1"/>
    <property type="molecule type" value="Genomic_DNA"/>
</dbReference>
<gene>
    <name evidence="4" type="ORF">FRC96_03380</name>
    <name evidence="3" type="ORF">FRC96_08230</name>
    <name evidence="2" type="ORF">FRC96_14605</name>
    <name evidence="1" type="ORF">FRC96_17150</name>
</gene>
<evidence type="ECO:0000313" key="4">
    <source>
        <dbReference type="EMBL" id="TXD42720.1"/>
    </source>
</evidence>
<reference evidence="3 5" key="1">
    <citation type="submission" date="2019-08" db="EMBL/GenBank/DDBJ databases">
        <title>Bradymonadales sp. TMQ2.</title>
        <authorList>
            <person name="Liang Q."/>
        </authorList>
    </citation>
    <scope>NUCLEOTIDE SEQUENCE [LARGE SCALE GENOMIC DNA]</scope>
    <source>
        <strain evidence="3 5">TMQ2</strain>
    </source>
</reference>
<dbReference type="AlphaFoldDB" id="A0A5C6XKV0"/>
<evidence type="ECO:0000313" key="3">
    <source>
        <dbReference type="EMBL" id="TXD37936.1"/>
    </source>
</evidence>
<comment type="caution">
    <text evidence="3">The sequence shown here is derived from an EMBL/GenBank/DDBJ whole genome shotgun (WGS) entry which is preliminary data.</text>
</comment>
<feature type="non-terminal residue" evidence="3">
    <location>
        <position position="1"/>
    </location>
</feature>
<dbReference type="EMBL" id="VOSL01000124">
    <property type="protein sequence ID" value="TXD32566.1"/>
    <property type="molecule type" value="Genomic_DNA"/>
</dbReference>